<dbReference type="GO" id="GO:0005524">
    <property type="term" value="F:ATP binding"/>
    <property type="evidence" value="ECO:0007669"/>
    <property type="project" value="UniProtKB-KW"/>
</dbReference>
<protein>
    <submittedName>
        <fullName evidence="2">ATP-binding protein</fullName>
    </submittedName>
</protein>
<dbReference type="Gene3D" id="3.40.50.300">
    <property type="entry name" value="P-loop containing nucleotide triphosphate hydrolases"/>
    <property type="match status" value="2"/>
</dbReference>
<feature type="domain" description="ATPase AAA-type core" evidence="1">
    <location>
        <begin position="45"/>
        <end position="115"/>
    </location>
</feature>
<evidence type="ECO:0000313" key="3">
    <source>
        <dbReference type="Proteomes" id="UP000578252"/>
    </source>
</evidence>
<proteinExistence type="predicted"/>
<sequence>MRLLKLEVTNHRCFRDGFVLDLSRPTLKKKYLGSGASWRDFVYPVAAIYGANASGKSAILSAVSYLQAAIAQSSGSWLDGATMVRDPFRLDSNSADAESSYAIDFIFETKVEASEAVGHGVHYHYEFTVNPEGIKHELMQCYISEKPTTLWERKAAKPKPRIVWGASKTPTGEMGGGFRFEVAPRELVLSRGLKMESPLQTTLAQSLLAELAVLDNTSKGLDLRLGALLDALGSGELSLDDFTDLVRAADTGIEDVLLDQEEAQINPEISRLLQRLIVLASGGSEPTATSEPVVVGEGEKIRGKAMRRALRFRHRSQEDYIPVVFSLGDESAGTLAWLGMIVPVIRALRNGSVLIVDELDASLHPALAELLVSLFQNPETNPYGAQLIFTSHDVSLLLPQSGAQLDRHQIWITEKDNSGSSELFSLGDFTDIKAKTNIAKQYLEGRYGGVPLLAPSLVSRLVRQPDGE</sequence>
<dbReference type="CDD" id="cd00267">
    <property type="entry name" value="ABC_ATPase"/>
    <property type="match status" value="1"/>
</dbReference>
<reference evidence="2 3" key="1">
    <citation type="submission" date="2020-04" db="EMBL/GenBank/DDBJ databases">
        <title>Antimicrobial susceptibility and clonality of vaginal-derived multi-drug resistant Mobiluncus isolates in China.</title>
        <authorList>
            <person name="Zhang X."/>
        </authorList>
    </citation>
    <scope>NUCLEOTIDE SEQUENCE [LARGE SCALE GENOMIC DNA]</scope>
    <source>
        <strain evidence="2 3">13</strain>
    </source>
</reference>
<dbReference type="Pfam" id="PF13304">
    <property type="entry name" value="AAA_21"/>
    <property type="match status" value="2"/>
</dbReference>
<dbReference type="InterPro" id="IPR027417">
    <property type="entry name" value="P-loop_NTPase"/>
</dbReference>
<organism evidence="2 3">
    <name type="scientific">Mobiluncus mulieris</name>
    <dbReference type="NCBI Taxonomy" id="2052"/>
    <lineage>
        <taxon>Bacteria</taxon>
        <taxon>Bacillati</taxon>
        <taxon>Actinomycetota</taxon>
        <taxon>Actinomycetes</taxon>
        <taxon>Actinomycetales</taxon>
        <taxon>Actinomycetaceae</taxon>
        <taxon>Mobiluncus</taxon>
    </lineage>
</organism>
<dbReference type="InterPro" id="IPR003959">
    <property type="entry name" value="ATPase_AAA_core"/>
</dbReference>
<dbReference type="EMBL" id="JABCUR010000004">
    <property type="protein sequence ID" value="NMW64999.1"/>
    <property type="molecule type" value="Genomic_DNA"/>
</dbReference>
<gene>
    <name evidence="2" type="ORF">HHJ78_05530</name>
</gene>
<comment type="caution">
    <text evidence="2">The sequence shown here is derived from an EMBL/GenBank/DDBJ whole genome shotgun (WGS) entry which is preliminary data.</text>
</comment>
<keyword evidence="2" id="KW-0067">ATP-binding</keyword>
<accession>A0A7Y0Y4J2</accession>
<dbReference type="RefSeq" id="WP_169771865.1">
    <property type="nucleotide sequence ID" value="NZ_JABCUR010000004.1"/>
</dbReference>
<dbReference type="AlphaFoldDB" id="A0A7Y0Y4J2"/>
<dbReference type="SUPFAM" id="SSF52540">
    <property type="entry name" value="P-loop containing nucleoside triphosphate hydrolases"/>
    <property type="match status" value="1"/>
</dbReference>
<feature type="domain" description="ATPase AAA-type core" evidence="1">
    <location>
        <begin position="325"/>
        <end position="397"/>
    </location>
</feature>
<dbReference type="PANTHER" id="PTHR40396">
    <property type="entry name" value="ATPASE-LIKE PROTEIN"/>
    <property type="match status" value="1"/>
</dbReference>
<dbReference type="Proteomes" id="UP000578252">
    <property type="component" value="Unassembled WGS sequence"/>
</dbReference>
<evidence type="ECO:0000313" key="2">
    <source>
        <dbReference type="EMBL" id="NMW64999.1"/>
    </source>
</evidence>
<name>A0A7Y0Y4J2_9ACTO</name>
<keyword evidence="2" id="KW-0547">Nucleotide-binding</keyword>
<dbReference type="PANTHER" id="PTHR40396:SF1">
    <property type="entry name" value="ATPASE AAA-TYPE CORE DOMAIN-CONTAINING PROTEIN"/>
    <property type="match status" value="1"/>
</dbReference>
<dbReference type="GO" id="GO:0016887">
    <property type="term" value="F:ATP hydrolysis activity"/>
    <property type="evidence" value="ECO:0007669"/>
    <property type="project" value="InterPro"/>
</dbReference>
<evidence type="ECO:0000259" key="1">
    <source>
        <dbReference type="Pfam" id="PF13304"/>
    </source>
</evidence>